<dbReference type="RefSeq" id="WP_091558742.1">
    <property type="nucleotide sequence ID" value="NZ_FNPH01000006.1"/>
</dbReference>
<dbReference type="OrthoDB" id="9797664at2"/>
<comment type="subcellular location">
    <subcellularLocation>
        <location evidence="1">Secreted</location>
    </subcellularLocation>
</comment>
<name>A0A1H3QW96_9ACTN</name>
<dbReference type="PANTHER" id="PTHR10009">
    <property type="entry name" value="PROTEIN YELLOW-RELATED"/>
    <property type="match status" value="1"/>
</dbReference>
<dbReference type="PANTHER" id="PTHR10009:SF18">
    <property type="entry name" value="PROTEIN YELLOW-LIKE PROTEIN"/>
    <property type="match status" value="1"/>
</dbReference>
<protein>
    <submittedName>
        <fullName evidence="3">Major royal jelly protein</fullName>
    </submittedName>
</protein>
<sequence length="349" mass="38054">MTQLPTTEDPRLTPVCAADRVWTGVTTTPDGRIFVSFPAADGPGIQVGEVRDGTIAPYPDASWNAVREDHNPDGAFVRVNALRIGPDGYLWIVDAGAPGIGLSRVPGGPRLVVVDPELNQVMRVYDLDPVTRETSYVDDIRFNGRYAYLTDAGAPALIVLEVNNGHLRRVLDSHPSTTAQRPMYADGKLLRDQHGGEVRLHADQLEVSPDGRYLYFQPPCGPLSRVETRWLDDPDVSAATLAEHVETGWVDTPTTGGTAIDGNGVIYLSDSNQRRVLTIAPDGEVQTLIADPRLIWPDAMWVDARGDLWMPAAQLNLTPGFNGGRTEVRYPVQVYKLHVDAGPAPNDHA</sequence>
<dbReference type="STRING" id="405436.SAMN05444365_106168"/>
<organism evidence="3 4">
    <name type="scientific">Micromonospora pattaloongensis</name>
    <dbReference type="NCBI Taxonomy" id="405436"/>
    <lineage>
        <taxon>Bacteria</taxon>
        <taxon>Bacillati</taxon>
        <taxon>Actinomycetota</taxon>
        <taxon>Actinomycetes</taxon>
        <taxon>Micromonosporales</taxon>
        <taxon>Micromonosporaceae</taxon>
        <taxon>Micromonospora</taxon>
    </lineage>
</organism>
<evidence type="ECO:0000256" key="2">
    <source>
        <dbReference type="ARBA" id="ARBA00022525"/>
    </source>
</evidence>
<accession>A0A1H3QW96</accession>
<dbReference type="InterPro" id="IPR017996">
    <property type="entry name" value="MRJP/yellow-related"/>
</dbReference>
<dbReference type="AlphaFoldDB" id="A0A1H3QW96"/>
<dbReference type="Gene3D" id="2.120.10.30">
    <property type="entry name" value="TolB, C-terminal domain"/>
    <property type="match status" value="1"/>
</dbReference>
<evidence type="ECO:0000313" key="4">
    <source>
        <dbReference type="Proteomes" id="UP000242415"/>
    </source>
</evidence>
<keyword evidence="4" id="KW-1185">Reference proteome</keyword>
<reference evidence="4" key="1">
    <citation type="submission" date="2016-10" db="EMBL/GenBank/DDBJ databases">
        <authorList>
            <person name="Varghese N."/>
            <person name="Submissions S."/>
        </authorList>
    </citation>
    <scope>NUCLEOTIDE SEQUENCE [LARGE SCALE GENOMIC DNA]</scope>
    <source>
        <strain evidence="4">DSM 45245</strain>
    </source>
</reference>
<dbReference type="Pfam" id="PF03022">
    <property type="entry name" value="MRJP"/>
    <property type="match status" value="1"/>
</dbReference>
<proteinExistence type="predicted"/>
<dbReference type="GO" id="GO:0005576">
    <property type="term" value="C:extracellular region"/>
    <property type="evidence" value="ECO:0007669"/>
    <property type="project" value="UniProtKB-SubCell"/>
</dbReference>
<gene>
    <name evidence="3" type="ORF">SAMN05444365_106168</name>
</gene>
<dbReference type="Proteomes" id="UP000242415">
    <property type="component" value="Unassembled WGS sequence"/>
</dbReference>
<keyword evidence="2" id="KW-0964">Secreted</keyword>
<dbReference type="EMBL" id="FNPH01000006">
    <property type="protein sequence ID" value="SDZ17717.1"/>
    <property type="molecule type" value="Genomic_DNA"/>
</dbReference>
<evidence type="ECO:0000256" key="1">
    <source>
        <dbReference type="ARBA" id="ARBA00004613"/>
    </source>
</evidence>
<dbReference type="SUPFAM" id="SSF101898">
    <property type="entry name" value="NHL repeat"/>
    <property type="match status" value="1"/>
</dbReference>
<dbReference type="InterPro" id="IPR011042">
    <property type="entry name" value="6-blade_b-propeller_TolB-like"/>
</dbReference>
<evidence type="ECO:0000313" key="3">
    <source>
        <dbReference type="EMBL" id="SDZ17717.1"/>
    </source>
</evidence>